<dbReference type="EMBL" id="FXWG01000003">
    <property type="protein sequence ID" value="SMQ73729.1"/>
    <property type="molecule type" value="Genomic_DNA"/>
</dbReference>
<organism evidence="2 3">
    <name type="scientific">Altererythrobacter xiamenensis</name>
    <dbReference type="NCBI Taxonomy" id="1316679"/>
    <lineage>
        <taxon>Bacteria</taxon>
        <taxon>Pseudomonadati</taxon>
        <taxon>Pseudomonadota</taxon>
        <taxon>Alphaproteobacteria</taxon>
        <taxon>Sphingomonadales</taxon>
        <taxon>Erythrobacteraceae</taxon>
        <taxon>Altererythrobacter</taxon>
    </lineage>
</organism>
<evidence type="ECO:0000256" key="1">
    <source>
        <dbReference type="SAM" id="SignalP"/>
    </source>
</evidence>
<dbReference type="Pfam" id="PF04402">
    <property type="entry name" value="SIMPL"/>
    <property type="match status" value="1"/>
</dbReference>
<evidence type="ECO:0000313" key="2">
    <source>
        <dbReference type="EMBL" id="SMQ73729.1"/>
    </source>
</evidence>
<reference evidence="3" key="1">
    <citation type="submission" date="2017-04" db="EMBL/GenBank/DDBJ databases">
        <authorList>
            <person name="Varghese N."/>
            <person name="Submissions S."/>
        </authorList>
    </citation>
    <scope>NUCLEOTIDE SEQUENCE [LARGE SCALE GENOMIC DNA]</scope>
</reference>
<dbReference type="GO" id="GO:0006974">
    <property type="term" value="P:DNA damage response"/>
    <property type="evidence" value="ECO:0007669"/>
    <property type="project" value="TreeGrafter"/>
</dbReference>
<evidence type="ECO:0008006" key="4">
    <source>
        <dbReference type="Google" id="ProtNLM"/>
    </source>
</evidence>
<dbReference type="InterPro" id="IPR052022">
    <property type="entry name" value="26kDa_periplasmic_antigen"/>
</dbReference>
<gene>
    <name evidence="2" type="ORF">SAMN06297468_2299</name>
</gene>
<dbReference type="OrthoDB" id="9813144at2"/>
<accession>A0A1Y6FGD8</accession>
<sequence length="243" mass="25488">MKHSFVPAIAMAGAAAAASAPLAAAQVQIASSGPVVELNVQESIDIEPDIATISAGVTSEAPTAVEAMRQNATEMRRVIERIKSLGVAEKDIQTTGINLNARYDYDRNSQQQVFRGYQVSNRVSVKLRDIDRTGAVLDALVEAGATDLGGPSFSADDDTAAKEEARTKAMARARAQALSYARMAGYGAIRLLEVSESITGSGPVPPVMRTVSMDAAQESAPVQPGMISSGVNLTVKYEMTAGD</sequence>
<dbReference type="Gene3D" id="3.30.110.170">
    <property type="entry name" value="Protein of unknown function (DUF541), domain 1"/>
    <property type="match status" value="1"/>
</dbReference>
<dbReference type="InterPro" id="IPR007497">
    <property type="entry name" value="SIMPL/DUF541"/>
</dbReference>
<dbReference type="PANTHER" id="PTHR34387:SF1">
    <property type="entry name" value="PERIPLASMIC IMMUNOGENIC PROTEIN"/>
    <property type="match status" value="1"/>
</dbReference>
<dbReference type="AlphaFoldDB" id="A0A1Y6FGD8"/>
<feature type="signal peptide" evidence="1">
    <location>
        <begin position="1"/>
        <end position="25"/>
    </location>
</feature>
<keyword evidence="3" id="KW-1185">Reference proteome</keyword>
<evidence type="ECO:0000313" key="3">
    <source>
        <dbReference type="Proteomes" id="UP000194420"/>
    </source>
</evidence>
<dbReference type="PANTHER" id="PTHR34387">
    <property type="entry name" value="SLR1258 PROTEIN"/>
    <property type="match status" value="1"/>
</dbReference>
<dbReference type="RefSeq" id="WP_086438211.1">
    <property type="nucleotide sequence ID" value="NZ_FXWG01000003.1"/>
</dbReference>
<dbReference type="Gene3D" id="3.30.70.2970">
    <property type="entry name" value="Protein of unknown function (DUF541), domain 2"/>
    <property type="match status" value="1"/>
</dbReference>
<proteinExistence type="predicted"/>
<protein>
    <recommendedName>
        <fullName evidence="4">26 kDa periplasmic immunogenic protein</fullName>
    </recommendedName>
</protein>
<feature type="chain" id="PRO_5013232513" description="26 kDa periplasmic immunogenic protein" evidence="1">
    <location>
        <begin position="26"/>
        <end position="243"/>
    </location>
</feature>
<keyword evidence="1" id="KW-0732">Signal</keyword>
<dbReference type="Proteomes" id="UP000194420">
    <property type="component" value="Unassembled WGS sequence"/>
</dbReference>
<name>A0A1Y6FGD8_9SPHN</name>